<organism evidence="1 2">
    <name type="scientific">Paenibacillus mesotrionivorans</name>
    <dbReference type="NCBI Taxonomy" id="3160968"/>
    <lineage>
        <taxon>Bacteria</taxon>
        <taxon>Bacillati</taxon>
        <taxon>Bacillota</taxon>
        <taxon>Bacilli</taxon>
        <taxon>Bacillales</taxon>
        <taxon>Paenibacillaceae</taxon>
        <taxon>Paenibacillus</taxon>
    </lineage>
</organism>
<gene>
    <name evidence="1" type="ORF">ACI1P1_28505</name>
</gene>
<proteinExistence type="predicted"/>
<feature type="non-terminal residue" evidence="1">
    <location>
        <position position="63"/>
    </location>
</feature>
<evidence type="ECO:0000313" key="2">
    <source>
        <dbReference type="Proteomes" id="UP001631969"/>
    </source>
</evidence>
<accession>A0ACC7P6E3</accession>
<evidence type="ECO:0000313" key="1">
    <source>
        <dbReference type="EMBL" id="MFM9332242.1"/>
    </source>
</evidence>
<sequence>MAPAVVSDSNGGQSTGDALNLTWLGGCLEIGINMLLLKIFTCSSLLFIKKENRQLNMAAFSFF</sequence>
<dbReference type="Proteomes" id="UP001631969">
    <property type="component" value="Unassembled WGS sequence"/>
</dbReference>
<comment type="caution">
    <text evidence="1">The sequence shown here is derived from an EMBL/GenBank/DDBJ whole genome shotgun (WGS) entry which is preliminary data.</text>
</comment>
<keyword evidence="2" id="KW-1185">Reference proteome</keyword>
<protein>
    <submittedName>
        <fullName evidence="1">Uncharacterized protein</fullName>
    </submittedName>
</protein>
<reference evidence="1" key="1">
    <citation type="submission" date="2024-12" db="EMBL/GenBank/DDBJ databases">
        <authorList>
            <person name="Wu N."/>
        </authorList>
    </citation>
    <scope>NUCLEOTIDE SEQUENCE</scope>
    <source>
        <strain evidence="1">P15</strain>
    </source>
</reference>
<name>A0ACC7P6E3_9BACL</name>
<dbReference type="EMBL" id="JBJURJ010000028">
    <property type="protein sequence ID" value="MFM9332242.1"/>
    <property type="molecule type" value="Genomic_DNA"/>
</dbReference>